<dbReference type="AlphaFoldDB" id="A0A2T6GFX9"/>
<sequence>MDRKTKHYLDEIDFWQRARARLLQHAAQWREPPPGPGQAAVLDAAKEPLGDLLQRCGLDALRRDSEQAAPSRYGAGGSTPPTEPAD</sequence>
<organism evidence="2 3">
    <name type="scientific">Pseudomonas protegens</name>
    <dbReference type="NCBI Taxonomy" id="380021"/>
    <lineage>
        <taxon>Bacteria</taxon>
        <taxon>Pseudomonadati</taxon>
        <taxon>Pseudomonadota</taxon>
        <taxon>Gammaproteobacteria</taxon>
        <taxon>Pseudomonadales</taxon>
        <taxon>Pseudomonadaceae</taxon>
        <taxon>Pseudomonas</taxon>
    </lineage>
</organism>
<dbReference type="Proteomes" id="UP000244178">
    <property type="component" value="Unassembled WGS sequence"/>
</dbReference>
<name>A0A2T6GFX9_9PSED</name>
<proteinExistence type="predicted"/>
<protein>
    <submittedName>
        <fullName evidence="2">Uncharacterized protein</fullName>
    </submittedName>
</protein>
<evidence type="ECO:0000313" key="3">
    <source>
        <dbReference type="Proteomes" id="UP000244178"/>
    </source>
</evidence>
<accession>A0A2T6GFX9</accession>
<evidence type="ECO:0000256" key="1">
    <source>
        <dbReference type="SAM" id="MobiDB-lite"/>
    </source>
</evidence>
<dbReference type="RefSeq" id="WP_108545429.1">
    <property type="nucleotide sequence ID" value="NZ_PYJM01000005.1"/>
</dbReference>
<feature type="region of interest" description="Disordered" evidence="1">
    <location>
        <begin position="62"/>
        <end position="86"/>
    </location>
</feature>
<dbReference type="EMBL" id="PYJM01000005">
    <property type="protein sequence ID" value="PUA43051.1"/>
    <property type="molecule type" value="Genomic_DNA"/>
</dbReference>
<reference evidence="2 3" key="1">
    <citation type="submission" date="2018-03" db="EMBL/GenBank/DDBJ databases">
        <title>Draft genome sequence of the plant growth promoting rhizobacterium Pseudomonas protegens strain BNJ-SS-45 isolated from wheat (Triticum aestivum) rhizosphere.</title>
        <authorList>
            <person name="Bajpai A."/>
            <person name="Shende K."/>
            <person name="Meena N."/>
            <person name="Upadhyayula S.R."/>
            <person name="Suravajhala P."/>
            <person name="Medicherla K.M."/>
            <person name="Johri B.N."/>
        </authorList>
    </citation>
    <scope>NUCLEOTIDE SEQUENCE [LARGE SCALE GENOMIC DNA]</scope>
    <source>
        <strain evidence="2 3">BNJ-SS-45</strain>
    </source>
</reference>
<gene>
    <name evidence="2" type="ORF">C5U62_20585</name>
</gene>
<evidence type="ECO:0000313" key="2">
    <source>
        <dbReference type="EMBL" id="PUA43051.1"/>
    </source>
</evidence>
<comment type="caution">
    <text evidence="2">The sequence shown here is derived from an EMBL/GenBank/DDBJ whole genome shotgun (WGS) entry which is preliminary data.</text>
</comment>